<reference evidence="2 3" key="1">
    <citation type="journal article" date="2017" name="Plant Biotechnol. J.">
        <title>A comprehensive draft genome sequence for lupin (Lupinus angustifolius), an emerging health food: insights into plant-microbe interactions and legume evolution.</title>
        <authorList>
            <person name="Hane J.K."/>
            <person name="Ming Y."/>
            <person name="Kamphuis L.G."/>
            <person name="Nelson M.N."/>
            <person name="Garg G."/>
            <person name="Atkins C.A."/>
            <person name="Bayer P.E."/>
            <person name="Bravo A."/>
            <person name="Bringans S."/>
            <person name="Cannon S."/>
            <person name="Edwards D."/>
            <person name="Foley R."/>
            <person name="Gao L.L."/>
            <person name="Harrison M.J."/>
            <person name="Huang W."/>
            <person name="Hurgobin B."/>
            <person name="Li S."/>
            <person name="Liu C.W."/>
            <person name="McGrath A."/>
            <person name="Morahan G."/>
            <person name="Murray J."/>
            <person name="Weller J."/>
            <person name="Jian J."/>
            <person name="Singh K.B."/>
        </authorList>
    </citation>
    <scope>NUCLEOTIDE SEQUENCE [LARGE SCALE GENOMIC DNA]</scope>
    <source>
        <strain evidence="3">cv. Tanjil</strain>
        <tissue evidence="2">Whole plant</tissue>
    </source>
</reference>
<feature type="chain" id="PRO_5012566172" evidence="1">
    <location>
        <begin position="19"/>
        <end position="161"/>
    </location>
</feature>
<dbReference type="Gramene" id="OIW03358">
    <property type="protein sequence ID" value="OIW03358"/>
    <property type="gene ID" value="TanjilG_29343"/>
</dbReference>
<accession>A0A1J7GSD3</accession>
<name>A0A1J7GSD3_LUPAN</name>
<evidence type="ECO:0000313" key="2">
    <source>
        <dbReference type="EMBL" id="OIW03358.1"/>
    </source>
</evidence>
<sequence length="161" mass="17016">MWLLVEWSVGLAAGNVAAAPAENSAAAPAGITAAAPAGNTAAAPTRNTDAAPTENIDAAPARNTVAAPAGSFCITNALRKPRPQGLEVGLVKPSGPRVGNEKLGVRFVGQPMELEQASRKALQQKWTSLMNVELDGKIQWWECKLCPYWSKPACQVVRWTV</sequence>
<evidence type="ECO:0000313" key="3">
    <source>
        <dbReference type="Proteomes" id="UP000188354"/>
    </source>
</evidence>
<proteinExistence type="predicted"/>
<organism evidence="2 3">
    <name type="scientific">Lupinus angustifolius</name>
    <name type="common">Narrow-leaved blue lupine</name>
    <dbReference type="NCBI Taxonomy" id="3871"/>
    <lineage>
        <taxon>Eukaryota</taxon>
        <taxon>Viridiplantae</taxon>
        <taxon>Streptophyta</taxon>
        <taxon>Embryophyta</taxon>
        <taxon>Tracheophyta</taxon>
        <taxon>Spermatophyta</taxon>
        <taxon>Magnoliopsida</taxon>
        <taxon>eudicotyledons</taxon>
        <taxon>Gunneridae</taxon>
        <taxon>Pentapetalae</taxon>
        <taxon>rosids</taxon>
        <taxon>fabids</taxon>
        <taxon>Fabales</taxon>
        <taxon>Fabaceae</taxon>
        <taxon>Papilionoideae</taxon>
        <taxon>50 kb inversion clade</taxon>
        <taxon>genistoids sensu lato</taxon>
        <taxon>core genistoids</taxon>
        <taxon>Genisteae</taxon>
        <taxon>Lupinus</taxon>
    </lineage>
</organism>
<evidence type="ECO:0000256" key="1">
    <source>
        <dbReference type="SAM" id="SignalP"/>
    </source>
</evidence>
<feature type="signal peptide" evidence="1">
    <location>
        <begin position="1"/>
        <end position="18"/>
    </location>
</feature>
<keyword evidence="1" id="KW-0732">Signal</keyword>
<gene>
    <name evidence="2" type="ORF">TanjilG_29343</name>
</gene>
<protein>
    <submittedName>
        <fullName evidence="2">Uncharacterized protein</fullName>
    </submittedName>
</protein>
<keyword evidence="3" id="KW-1185">Reference proteome</keyword>
<dbReference type="EMBL" id="CM007370">
    <property type="protein sequence ID" value="OIW03358.1"/>
    <property type="molecule type" value="Genomic_DNA"/>
</dbReference>
<dbReference type="AlphaFoldDB" id="A0A1J7GSD3"/>
<dbReference type="Proteomes" id="UP000188354">
    <property type="component" value="Chromosome LG10"/>
</dbReference>